<dbReference type="GO" id="GO:0030426">
    <property type="term" value="C:growth cone"/>
    <property type="evidence" value="ECO:0007669"/>
    <property type="project" value="UniProtKB-SubCell"/>
</dbReference>
<dbReference type="InterPro" id="IPR027417">
    <property type="entry name" value="P-loop_NTPase"/>
</dbReference>
<feature type="compositionally biased region" description="Acidic residues" evidence="19">
    <location>
        <begin position="611"/>
        <end position="633"/>
    </location>
</feature>
<feature type="coiled-coil region" evidence="18">
    <location>
        <begin position="467"/>
        <end position="494"/>
    </location>
</feature>
<dbReference type="Pfam" id="PF23204">
    <property type="entry name" value="KIF21A_2nd"/>
    <property type="match status" value="1"/>
</dbReference>
<accession>A0AAU9VM00</accession>
<evidence type="ECO:0000256" key="7">
    <source>
        <dbReference type="ARBA" id="ARBA00022574"/>
    </source>
</evidence>
<evidence type="ECO:0000256" key="15">
    <source>
        <dbReference type="ARBA" id="ARBA00023273"/>
    </source>
</evidence>
<feature type="domain" description="Kinesin motor" evidence="20">
    <location>
        <begin position="6"/>
        <end position="361"/>
    </location>
</feature>
<evidence type="ECO:0000256" key="19">
    <source>
        <dbReference type="SAM" id="MobiDB-lite"/>
    </source>
</evidence>
<dbReference type="InterPro" id="IPR056532">
    <property type="entry name" value="KIF21A/B_hel_2"/>
</dbReference>
<evidence type="ECO:0000256" key="6">
    <source>
        <dbReference type="ARBA" id="ARBA00022553"/>
    </source>
</evidence>
<evidence type="ECO:0000256" key="18">
    <source>
        <dbReference type="SAM" id="Coils"/>
    </source>
</evidence>
<keyword evidence="7 16" id="KW-0853">WD repeat</keyword>
<dbReference type="PROSITE" id="PS50294">
    <property type="entry name" value="WD_REPEATS_REGION"/>
    <property type="match status" value="1"/>
</dbReference>
<evidence type="ECO:0000313" key="21">
    <source>
        <dbReference type="EMBL" id="CAH3031172.1"/>
    </source>
</evidence>
<feature type="compositionally biased region" description="Acidic residues" evidence="19">
    <location>
        <begin position="585"/>
        <end position="601"/>
    </location>
</feature>
<evidence type="ECO:0000256" key="1">
    <source>
        <dbReference type="ARBA" id="ARBA00004245"/>
    </source>
</evidence>
<dbReference type="PANTHER" id="PTHR47969:SF28">
    <property type="entry name" value="KINESIN-LIKE PROTEIN KIF21B"/>
    <property type="match status" value="1"/>
</dbReference>
<evidence type="ECO:0000256" key="9">
    <source>
        <dbReference type="ARBA" id="ARBA00022737"/>
    </source>
</evidence>
<protein>
    <recommendedName>
        <fullName evidence="20">Kinesin motor domain-containing protein</fullName>
    </recommendedName>
</protein>
<evidence type="ECO:0000256" key="16">
    <source>
        <dbReference type="PROSITE-ProRule" id="PRU00221"/>
    </source>
</evidence>
<dbReference type="PRINTS" id="PR00380">
    <property type="entry name" value="KINESINHEAVY"/>
</dbReference>
<organism evidence="21 22">
    <name type="scientific">Pocillopora meandrina</name>
    <dbReference type="NCBI Taxonomy" id="46732"/>
    <lineage>
        <taxon>Eukaryota</taxon>
        <taxon>Metazoa</taxon>
        <taxon>Cnidaria</taxon>
        <taxon>Anthozoa</taxon>
        <taxon>Hexacorallia</taxon>
        <taxon>Scleractinia</taxon>
        <taxon>Astrocoeniina</taxon>
        <taxon>Pocilloporidae</taxon>
        <taxon>Pocillopora</taxon>
    </lineage>
</organism>
<keyword evidence="6" id="KW-0597">Phosphoprotein</keyword>
<dbReference type="Pfam" id="PF23203">
    <property type="entry name" value="KIF21A"/>
    <property type="match status" value="1"/>
</dbReference>
<feature type="region of interest" description="Disordered" evidence="19">
    <location>
        <begin position="857"/>
        <end position="906"/>
    </location>
</feature>
<evidence type="ECO:0000256" key="10">
    <source>
        <dbReference type="ARBA" id="ARBA00022741"/>
    </source>
</evidence>
<reference evidence="21 22" key="1">
    <citation type="submission" date="2022-05" db="EMBL/GenBank/DDBJ databases">
        <authorList>
            <consortium name="Genoscope - CEA"/>
            <person name="William W."/>
        </authorList>
    </citation>
    <scope>NUCLEOTIDE SEQUENCE [LARGE SCALE GENOMIC DNA]</scope>
</reference>
<dbReference type="GO" id="GO:0005874">
    <property type="term" value="C:microtubule"/>
    <property type="evidence" value="ECO:0007669"/>
    <property type="project" value="UniProtKB-KW"/>
</dbReference>
<feature type="region of interest" description="Disordered" evidence="19">
    <location>
        <begin position="1117"/>
        <end position="1185"/>
    </location>
</feature>
<dbReference type="GO" id="GO:0007018">
    <property type="term" value="P:microtubule-based movement"/>
    <property type="evidence" value="ECO:0007669"/>
    <property type="project" value="InterPro"/>
</dbReference>
<evidence type="ECO:0000256" key="13">
    <source>
        <dbReference type="ARBA" id="ARBA00023175"/>
    </source>
</evidence>
<dbReference type="GO" id="GO:0005875">
    <property type="term" value="C:microtubule associated complex"/>
    <property type="evidence" value="ECO:0007669"/>
    <property type="project" value="TreeGrafter"/>
</dbReference>
<dbReference type="Pfam" id="PF25764">
    <property type="entry name" value="KIF21A_4th"/>
    <property type="match status" value="1"/>
</dbReference>
<gene>
    <name evidence="21" type="ORF">PMEA_00001174</name>
</gene>
<dbReference type="InterPro" id="IPR001752">
    <property type="entry name" value="Kinesin_motor_dom"/>
</dbReference>
<keyword evidence="8" id="KW-0493">Microtubule</keyword>
<dbReference type="PROSITE" id="PS00411">
    <property type="entry name" value="KINESIN_MOTOR_1"/>
    <property type="match status" value="1"/>
</dbReference>
<evidence type="ECO:0000256" key="11">
    <source>
        <dbReference type="ARBA" id="ARBA00022840"/>
    </source>
</evidence>
<dbReference type="Proteomes" id="UP001159428">
    <property type="component" value="Unassembled WGS sequence"/>
</dbReference>
<feature type="region of interest" description="Disordered" evidence="19">
    <location>
        <begin position="1222"/>
        <end position="1323"/>
    </location>
</feature>
<feature type="region of interest" description="Disordered" evidence="19">
    <location>
        <begin position="541"/>
        <end position="642"/>
    </location>
</feature>
<dbReference type="InterPro" id="IPR019821">
    <property type="entry name" value="Kinesin_motor_CS"/>
</dbReference>
<keyword evidence="15" id="KW-0966">Cell projection</keyword>
<feature type="repeat" description="WD" evidence="16">
    <location>
        <begin position="1412"/>
        <end position="1452"/>
    </location>
</feature>
<feature type="compositionally biased region" description="Low complexity" evidence="19">
    <location>
        <begin position="1119"/>
        <end position="1129"/>
    </location>
</feature>
<dbReference type="CDD" id="cd22248">
    <property type="entry name" value="Rcc_KIF21"/>
    <property type="match status" value="1"/>
</dbReference>
<comment type="subcellular location">
    <subcellularLocation>
        <location evidence="3">Cell projection</location>
        <location evidence="3">Axon</location>
    </subcellularLocation>
    <subcellularLocation>
        <location evidence="2">Cell projection</location>
        <location evidence="2">Dendrite</location>
    </subcellularLocation>
    <subcellularLocation>
        <location evidence="4">Cell projection</location>
        <location evidence="4">Growth cone</location>
    </subcellularLocation>
    <subcellularLocation>
        <location evidence="1">Cytoplasm</location>
        <location evidence="1">Cytoskeleton</location>
    </subcellularLocation>
</comment>
<evidence type="ECO:0000256" key="3">
    <source>
        <dbReference type="ARBA" id="ARBA00004489"/>
    </source>
</evidence>
<dbReference type="SUPFAM" id="SSF52540">
    <property type="entry name" value="P-loop containing nucleoside triphosphate hydrolases"/>
    <property type="match status" value="1"/>
</dbReference>
<keyword evidence="14" id="KW-0206">Cytoskeleton</keyword>
<keyword evidence="11 17" id="KW-0067">ATP-binding</keyword>
<evidence type="ECO:0000256" key="4">
    <source>
        <dbReference type="ARBA" id="ARBA00004624"/>
    </source>
</evidence>
<dbReference type="GO" id="GO:0008017">
    <property type="term" value="F:microtubule binding"/>
    <property type="evidence" value="ECO:0007669"/>
    <property type="project" value="InterPro"/>
</dbReference>
<dbReference type="InterPro" id="IPR019775">
    <property type="entry name" value="WD40_repeat_CS"/>
</dbReference>
<dbReference type="GO" id="GO:0051231">
    <property type="term" value="P:spindle elongation"/>
    <property type="evidence" value="ECO:0007669"/>
    <property type="project" value="TreeGrafter"/>
</dbReference>
<feature type="compositionally biased region" description="Low complexity" evidence="19">
    <location>
        <begin position="1281"/>
        <end position="1296"/>
    </location>
</feature>
<feature type="coiled-coil region" evidence="18">
    <location>
        <begin position="928"/>
        <end position="989"/>
    </location>
</feature>
<dbReference type="PROSITE" id="PS50082">
    <property type="entry name" value="WD_REPEATS_2"/>
    <property type="match status" value="5"/>
</dbReference>
<keyword evidence="22" id="KW-1185">Reference proteome</keyword>
<keyword evidence="13 17" id="KW-0505">Motor protein</keyword>
<evidence type="ECO:0000259" key="20">
    <source>
        <dbReference type="PROSITE" id="PS50067"/>
    </source>
</evidence>
<dbReference type="GO" id="GO:0003777">
    <property type="term" value="F:microtubule motor activity"/>
    <property type="evidence" value="ECO:0007669"/>
    <property type="project" value="InterPro"/>
</dbReference>
<dbReference type="CDD" id="cd01372">
    <property type="entry name" value="KISc_KIF4"/>
    <property type="match status" value="1"/>
</dbReference>
<feature type="repeat" description="WD" evidence="16">
    <location>
        <begin position="1598"/>
        <end position="1639"/>
    </location>
</feature>
<dbReference type="Pfam" id="PF00400">
    <property type="entry name" value="WD40"/>
    <property type="match status" value="5"/>
</dbReference>
<dbReference type="InterPro" id="IPR036961">
    <property type="entry name" value="Kinesin_motor_dom_sf"/>
</dbReference>
<dbReference type="Gene3D" id="3.40.850.10">
    <property type="entry name" value="Kinesin motor domain"/>
    <property type="match status" value="1"/>
</dbReference>
<dbReference type="SMART" id="SM00320">
    <property type="entry name" value="WD40"/>
    <property type="match status" value="7"/>
</dbReference>
<evidence type="ECO:0000256" key="8">
    <source>
        <dbReference type="ARBA" id="ARBA00022701"/>
    </source>
</evidence>
<keyword evidence="9" id="KW-0677">Repeat</keyword>
<feature type="compositionally biased region" description="Low complexity" evidence="19">
    <location>
        <begin position="1237"/>
        <end position="1249"/>
    </location>
</feature>
<feature type="compositionally biased region" description="Polar residues" evidence="19">
    <location>
        <begin position="1252"/>
        <end position="1266"/>
    </location>
</feature>
<dbReference type="InterPro" id="IPR027640">
    <property type="entry name" value="Kinesin-like_fam"/>
</dbReference>
<feature type="region of interest" description="Disordered" evidence="19">
    <location>
        <begin position="766"/>
        <end position="793"/>
    </location>
</feature>
<feature type="compositionally biased region" description="Basic and acidic residues" evidence="19">
    <location>
        <begin position="696"/>
        <end position="707"/>
    </location>
</feature>
<feature type="region of interest" description="Disordered" evidence="19">
    <location>
        <begin position="686"/>
        <end position="707"/>
    </location>
</feature>
<evidence type="ECO:0000256" key="2">
    <source>
        <dbReference type="ARBA" id="ARBA00004279"/>
    </source>
</evidence>
<dbReference type="InterPro" id="IPR056533">
    <property type="entry name" value="KIF21A/B_hel_1"/>
</dbReference>
<evidence type="ECO:0000313" key="22">
    <source>
        <dbReference type="Proteomes" id="UP001159428"/>
    </source>
</evidence>
<feature type="compositionally biased region" description="Basic and acidic residues" evidence="19">
    <location>
        <begin position="1160"/>
        <end position="1174"/>
    </location>
</feature>
<feature type="repeat" description="WD" evidence="16">
    <location>
        <begin position="1372"/>
        <end position="1411"/>
    </location>
</feature>
<keyword evidence="5" id="KW-0963">Cytoplasm</keyword>
<proteinExistence type="inferred from homology"/>
<dbReference type="GO" id="GO:0030425">
    <property type="term" value="C:dendrite"/>
    <property type="evidence" value="ECO:0007669"/>
    <property type="project" value="UniProtKB-SubCell"/>
</dbReference>
<dbReference type="Gene3D" id="2.130.10.10">
    <property type="entry name" value="YVTN repeat-like/Quinoprotein amine dehydrogenase"/>
    <property type="match status" value="2"/>
</dbReference>
<dbReference type="Pfam" id="PF00225">
    <property type="entry name" value="Kinesin"/>
    <property type="match status" value="1"/>
</dbReference>
<dbReference type="PROSITE" id="PS50067">
    <property type="entry name" value="KINESIN_MOTOR_2"/>
    <property type="match status" value="1"/>
</dbReference>
<feature type="repeat" description="WD" evidence="16">
    <location>
        <begin position="1557"/>
        <end position="1596"/>
    </location>
</feature>
<dbReference type="InterPro" id="IPR001680">
    <property type="entry name" value="WD40_rpt"/>
</dbReference>
<evidence type="ECO:0000256" key="12">
    <source>
        <dbReference type="ARBA" id="ARBA00023054"/>
    </source>
</evidence>
<sequence length="1688" mass="187066">MEDETSVRVALRIRPQSAAERIEMCRVCTCVTPGHPQVVLGKDKAFTFDHVFDIESKQFVIYEQCLRGLVEGCLDGYNATVLAYGQTGAGKTYTMGTGFDVTVTQEEEGIIPRAVAHLFEGIDRRKQDAKQRNEPQPDFKVTVQFMELYNEELMDLFDLDNNKGRKSNVKIHEDANGNIYTVGVTMKPVNSAQDTLNCLQQGALSRTTASTNMNAQSSRSHAIFAIHVKQQRVVKLTDGDDKQGSEKISNYEYEMLTAKFNFVDLAGSERLKRTGATGDRAKEGISINCGLLALGNVISALGDATKRGSHVPYRDSKLTRLLQDSLGGNSRTLMIACVSPSDRDFMETLNTLKYANRARNIKNKVTVNQDKASKQMAALRQEIQKLSLELTEYKQGKRISGVDGEQISDVCHENVMLKTENDKLRVRIKALQQTIDTQSVRIADLISSQVLASMNGEGVDGGVEDLIQKYLKEIEELRNKLTESEAMAMAITRHATLKSRMTSPSSQESTTSILEMAKMDVAKQRQKAQVVLRNPPSLSKVKCVRPVKPRGGSFHSTMKGVKTSSNLPKLNHKEEGADQPWGEQSSDESSSEDDEENDEDQSAGNEGRGDDVDDGDDDDSDDDDAVQDNENDLSGDLADLSTEISIKEKLIDELETSQKKIHTLKTQYEEKLSLLHNKIKETETERDQVLQSVKNQDSKSGEKVRQIRDEYEKKISRLQGELKKMQAAKKEHAQLLRQKAQNEQQLRTFQAELKEMKKTKVRLMKQMKEEAAKSKQQEAQRNKEIAQLKKESRLRQMTIKNLETERRQREVVLKRKQEEVKALRRQQKPMSGQLGAQRSQATLLTVREVNGVDASSYTSSYTSYSSSSVSVSSSSTSRFSGAASRPSGLPVKSPRRKSSVQQASRSAKKKWDVIDKKITSLIIKRQTIANMESDMDRWIQDRDRLSKQLEKCQMKYDNATVLQKEESNVQELKEQLEALTAHMDYVQDNITDCQTSIMEMEEQGGDTAEIGEFFATCTITEARILLEHFLTKVISLGQEATSKEAAAKEVQARLNAMKQHNELQQELLQHVLQYHDSFSSIENLAAAAMGTDSELSGSELRDRLMGSLTSLDSLKDEAGTLSSSSGGTLKDFNGEVASQAQAKTKDKARRRTGTQEEFLYPEKVKTRRDARLDTVEDEDEASAASVPSLALVPMLPFAGEPKGSRQISPELMQKLLELEKSRKAQSSEVLMPPPPGSQGNQNQSQGVPPVKTSRSNSLNGNSSAPLPTSLVRGNVKSKSARSFPVSRFGSSGSGVSNLPRSQPTSPALHRKSLPDKPGAGMDDSVVVQKTPEDVFARLTSSLAQESDPDIGRMLPLRPPAGKPAPLVCTYAATGHNSAVLSLDVTEDLMFTGSKDRTVKVWDLNTGEETLSCAGHKRDVVAVRYCPKTQRVFGAAQNVIKVWDIRDGKCIRSLTPPGSSLGSFLSNMTSETQINDLKLSANGSLLYAAMGTTVRIWDLESYSMTGKLGGHAGPVMTVLLRETNKESVVFTGSRDHYVKIFEVNGSNVGVQSAKSKLEPPHYDGVQSLALKGKYLFSGSRDNSIKKWNIETQQLIQHMTAAHKDWVCALDFLHPQDVLLSGCRGGMLKLWRVETGAPVCEIKAHRHPINAICTNSSCVFTASSDRLVRLWRVTGSLDEQLNESDRSVEV</sequence>
<feature type="repeat" description="WD" evidence="16">
    <location>
        <begin position="1640"/>
        <end position="1671"/>
    </location>
</feature>
<dbReference type="EMBL" id="CALNXJ010000001">
    <property type="protein sequence ID" value="CAH3031172.1"/>
    <property type="molecule type" value="Genomic_DNA"/>
</dbReference>
<name>A0AAU9VM00_9CNID</name>
<dbReference type="SMART" id="SM00129">
    <property type="entry name" value="KISc"/>
    <property type="match status" value="1"/>
</dbReference>
<keyword evidence="12 18" id="KW-0175">Coiled coil</keyword>
<feature type="compositionally biased region" description="Low complexity" evidence="19">
    <location>
        <begin position="857"/>
        <end position="877"/>
    </location>
</feature>
<dbReference type="PROSITE" id="PS00678">
    <property type="entry name" value="WD_REPEATS_1"/>
    <property type="match status" value="1"/>
</dbReference>
<dbReference type="InterPro" id="IPR015943">
    <property type="entry name" value="WD40/YVTN_repeat-like_dom_sf"/>
</dbReference>
<dbReference type="InterPro" id="IPR036322">
    <property type="entry name" value="WD40_repeat_dom_sf"/>
</dbReference>
<feature type="coiled-coil region" evidence="18">
    <location>
        <begin position="362"/>
        <end position="434"/>
    </location>
</feature>
<evidence type="ECO:0000256" key="17">
    <source>
        <dbReference type="PROSITE-ProRule" id="PRU00283"/>
    </source>
</evidence>
<dbReference type="SUPFAM" id="SSF50978">
    <property type="entry name" value="WD40 repeat-like"/>
    <property type="match status" value="1"/>
</dbReference>
<evidence type="ECO:0000256" key="14">
    <source>
        <dbReference type="ARBA" id="ARBA00023212"/>
    </source>
</evidence>
<dbReference type="GO" id="GO:0007052">
    <property type="term" value="P:mitotic spindle organization"/>
    <property type="evidence" value="ECO:0007669"/>
    <property type="project" value="TreeGrafter"/>
</dbReference>
<dbReference type="PANTHER" id="PTHR47969">
    <property type="entry name" value="CHROMOSOME-ASSOCIATED KINESIN KIF4A-RELATED"/>
    <property type="match status" value="1"/>
</dbReference>
<dbReference type="CDD" id="cd00200">
    <property type="entry name" value="WD40"/>
    <property type="match status" value="1"/>
</dbReference>
<dbReference type="FunFam" id="3.40.850.10:FF:000011">
    <property type="entry name" value="Kinesin family member 21A"/>
    <property type="match status" value="1"/>
</dbReference>
<feature type="binding site" evidence="17">
    <location>
        <begin position="85"/>
        <end position="92"/>
    </location>
    <ligand>
        <name>ATP</name>
        <dbReference type="ChEBI" id="CHEBI:30616"/>
    </ligand>
</feature>
<evidence type="ECO:0000256" key="5">
    <source>
        <dbReference type="ARBA" id="ARBA00022490"/>
    </source>
</evidence>
<dbReference type="GO" id="GO:0005524">
    <property type="term" value="F:ATP binding"/>
    <property type="evidence" value="ECO:0007669"/>
    <property type="project" value="UniProtKB-UniRule"/>
</dbReference>
<comment type="similarity">
    <text evidence="17">Belongs to the TRAFAC class myosin-kinesin ATPase superfamily. Kinesin family.</text>
</comment>
<dbReference type="FunFam" id="2.130.10.10:FF:000164">
    <property type="entry name" value="Kinesin family member 21A"/>
    <property type="match status" value="1"/>
</dbReference>
<comment type="caution">
    <text evidence="21">The sequence shown here is derived from an EMBL/GenBank/DDBJ whole genome shotgun (WGS) entry which is preliminary data.</text>
</comment>
<keyword evidence="10 17" id="KW-0547">Nucleotide-binding</keyword>